<dbReference type="Proteomes" id="UP001457282">
    <property type="component" value="Unassembled WGS sequence"/>
</dbReference>
<sequence length="133" mass="15873">MSMERPRRVSRSGSYRNRGHQTPAAHRFWAPRMIWSSTSEDSNCSRKSFRSIITITFSTRCQRKWVLVLSRVKSNQTRVRTMQRSLSISSPREFKRDESEMRLERFKIRTIDLDDGVEQDGKDDKTKQGRRRF</sequence>
<dbReference type="EMBL" id="JBEDUW010000007">
    <property type="protein sequence ID" value="KAK9911962.1"/>
    <property type="molecule type" value="Genomic_DNA"/>
</dbReference>
<name>A0AAW1VYW0_RUBAR</name>
<comment type="caution">
    <text evidence="2">The sequence shown here is derived from an EMBL/GenBank/DDBJ whole genome shotgun (WGS) entry which is preliminary data.</text>
</comment>
<evidence type="ECO:0000313" key="2">
    <source>
        <dbReference type="EMBL" id="KAK9911962.1"/>
    </source>
</evidence>
<evidence type="ECO:0000256" key="1">
    <source>
        <dbReference type="SAM" id="MobiDB-lite"/>
    </source>
</evidence>
<keyword evidence="3" id="KW-1185">Reference proteome</keyword>
<dbReference type="PANTHER" id="PTHR37725">
    <property type="match status" value="1"/>
</dbReference>
<organism evidence="2 3">
    <name type="scientific">Rubus argutus</name>
    <name type="common">Southern blackberry</name>
    <dbReference type="NCBI Taxonomy" id="59490"/>
    <lineage>
        <taxon>Eukaryota</taxon>
        <taxon>Viridiplantae</taxon>
        <taxon>Streptophyta</taxon>
        <taxon>Embryophyta</taxon>
        <taxon>Tracheophyta</taxon>
        <taxon>Spermatophyta</taxon>
        <taxon>Magnoliopsida</taxon>
        <taxon>eudicotyledons</taxon>
        <taxon>Gunneridae</taxon>
        <taxon>Pentapetalae</taxon>
        <taxon>rosids</taxon>
        <taxon>fabids</taxon>
        <taxon>Rosales</taxon>
        <taxon>Rosaceae</taxon>
        <taxon>Rosoideae</taxon>
        <taxon>Rosoideae incertae sedis</taxon>
        <taxon>Rubus</taxon>
    </lineage>
</organism>
<feature type="region of interest" description="Disordered" evidence="1">
    <location>
        <begin position="1"/>
        <end position="22"/>
    </location>
</feature>
<protein>
    <submittedName>
        <fullName evidence="2">Uncharacterized protein</fullName>
    </submittedName>
</protein>
<proteinExistence type="predicted"/>
<dbReference type="AlphaFoldDB" id="A0AAW1VYW0"/>
<evidence type="ECO:0000313" key="3">
    <source>
        <dbReference type="Proteomes" id="UP001457282"/>
    </source>
</evidence>
<accession>A0AAW1VYW0</accession>
<gene>
    <name evidence="2" type="ORF">M0R45_035840</name>
</gene>
<reference evidence="2 3" key="1">
    <citation type="journal article" date="2023" name="G3 (Bethesda)">
        <title>A chromosome-length genome assembly and annotation of blackberry (Rubus argutus, cv. 'Hillquist').</title>
        <authorList>
            <person name="Bruna T."/>
            <person name="Aryal R."/>
            <person name="Dudchenko O."/>
            <person name="Sargent D.J."/>
            <person name="Mead D."/>
            <person name="Buti M."/>
            <person name="Cavallini A."/>
            <person name="Hytonen T."/>
            <person name="Andres J."/>
            <person name="Pham M."/>
            <person name="Weisz D."/>
            <person name="Mascagni F."/>
            <person name="Usai G."/>
            <person name="Natali L."/>
            <person name="Bassil N."/>
            <person name="Fernandez G.E."/>
            <person name="Lomsadze A."/>
            <person name="Armour M."/>
            <person name="Olukolu B."/>
            <person name="Poorten T."/>
            <person name="Britton C."/>
            <person name="Davik J."/>
            <person name="Ashrafi H."/>
            <person name="Aiden E.L."/>
            <person name="Borodovsky M."/>
            <person name="Worthington M."/>
        </authorList>
    </citation>
    <scope>NUCLEOTIDE SEQUENCE [LARGE SCALE GENOMIC DNA]</scope>
    <source>
        <strain evidence="2">PI 553951</strain>
    </source>
</reference>
<dbReference type="PANTHER" id="PTHR37725:SF1">
    <property type="match status" value="1"/>
</dbReference>